<proteinExistence type="inferred from homology"/>
<dbReference type="SUPFAM" id="SSF53187">
    <property type="entry name" value="Zn-dependent exopeptidases"/>
    <property type="match status" value="1"/>
</dbReference>
<evidence type="ECO:0000256" key="1">
    <source>
        <dbReference type="ARBA" id="ARBA00000001"/>
    </source>
</evidence>
<accession>A0AA85JJ36</accession>
<evidence type="ECO:0000256" key="6">
    <source>
        <dbReference type="SAM" id="SignalP"/>
    </source>
</evidence>
<sequence>MFYVLVVIGTLLLSAFSVGCISDISQNKLIQQELFPDHLFSKFKNRSVEGSLREIFEKINVVRSIGSPGHVVVREFIKKFLEERGWHVELDTFKENTIIGPKVFHNIVGYKNKSTYSKFLILACHYESKMIRNFVGSTDSAMPCSMILKIVDLLNNGIDLIKNSSIGLKVVFFDGEEAFEEWTDTDSLYGSRHLAAKWSEKSSSSGETELSKIDLFVLLDLLGAANPQIPDFRYEKRGSYVLLSTLEKKMRSLNLLKSFGPYKGPFFGSRLDQIISDDHLPFLKRGVPILHLIPVPFPKVWHTTGDNASAIHWDTSVDLLFLIEAFVRSYLHILL</sequence>
<reference evidence="9 10" key="2">
    <citation type="submission" date="2023-11" db="UniProtKB">
        <authorList>
            <consortium name="WormBaseParasite"/>
        </authorList>
    </citation>
    <scope>IDENTIFICATION</scope>
</reference>
<evidence type="ECO:0000313" key="9">
    <source>
        <dbReference type="WBParaSite" id="TREG1_39350.2"/>
    </source>
</evidence>
<feature type="chain" id="PRO_5044704887" description="glutaminyl-peptide cyclotransferase" evidence="6">
    <location>
        <begin position="18"/>
        <end position="335"/>
    </location>
</feature>
<dbReference type="WBParaSite" id="TREG1_39350.2">
    <property type="protein sequence ID" value="TREG1_39350.2"/>
    <property type="gene ID" value="TREG1_39350"/>
</dbReference>
<keyword evidence="6" id="KW-0732">Signal</keyword>
<comment type="similarity">
    <text evidence="2">Belongs to the glutaminyl-peptide cyclotransferase family.</text>
</comment>
<protein>
    <recommendedName>
        <fullName evidence="3">glutaminyl-peptide cyclotransferase</fullName>
        <ecNumber evidence="3">2.3.2.5</ecNumber>
    </recommendedName>
</protein>
<dbReference type="AlphaFoldDB" id="A0AA85JJ36"/>
<dbReference type="Proteomes" id="UP000050795">
    <property type="component" value="Unassembled WGS sequence"/>
</dbReference>
<keyword evidence="4" id="KW-0808">Transferase</keyword>
<dbReference type="InterPro" id="IPR040234">
    <property type="entry name" value="QC/QCL"/>
</dbReference>
<dbReference type="GO" id="GO:0008270">
    <property type="term" value="F:zinc ion binding"/>
    <property type="evidence" value="ECO:0007669"/>
    <property type="project" value="TreeGrafter"/>
</dbReference>
<dbReference type="PANTHER" id="PTHR12283">
    <property type="entry name" value="GLUTAMINYL-PEPTIDE CYCLOTRANSFERASE"/>
    <property type="match status" value="1"/>
</dbReference>
<comment type="catalytic activity">
    <reaction evidence="1">
        <text>N-terminal L-glutaminyl-[peptide] = N-terminal 5-oxo-L-prolyl-[peptide] + NH4(+)</text>
        <dbReference type="Rhea" id="RHEA:23652"/>
        <dbReference type="Rhea" id="RHEA-COMP:11736"/>
        <dbReference type="Rhea" id="RHEA-COMP:11846"/>
        <dbReference type="ChEBI" id="CHEBI:28938"/>
        <dbReference type="ChEBI" id="CHEBI:64722"/>
        <dbReference type="ChEBI" id="CHEBI:87215"/>
        <dbReference type="EC" id="2.3.2.5"/>
    </reaction>
</comment>
<evidence type="ECO:0000256" key="3">
    <source>
        <dbReference type="ARBA" id="ARBA00012012"/>
    </source>
</evidence>
<organism evidence="8 10">
    <name type="scientific">Trichobilharzia regenti</name>
    <name type="common">Nasal bird schistosome</name>
    <dbReference type="NCBI Taxonomy" id="157069"/>
    <lineage>
        <taxon>Eukaryota</taxon>
        <taxon>Metazoa</taxon>
        <taxon>Spiralia</taxon>
        <taxon>Lophotrochozoa</taxon>
        <taxon>Platyhelminthes</taxon>
        <taxon>Trematoda</taxon>
        <taxon>Digenea</taxon>
        <taxon>Strigeidida</taxon>
        <taxon>Schistosomatoidea</taxon>
        <taxon>Schistosomatidae</taxon>
        <taxon>Trichobilharzia</taxon>
    </lineage>
</organism>
<name>A0AA85JJ36_TRIRE</name>
<evidence type="ECO:0000256" key="5">
    <source>
        <dbReference type="ARBA" id="ARBA00023315"/>
    </source>
</evidence>
<keyword evidence="5" id="KW-0012">Acyltransferase</keyword>
<dbReference type="CDD" id="cd03880">
    <property type="entry name" value="M28_QC_like"/>
    <property type="match status" value="1"/>
</dbReference>
<feature type="signal peptide" evidence="6">
    <location>
        <begin position="1"/>
        <end position="17"/>
    </location>
</feature>
<dbReference type="Gene3D" id="3.40.630.10">
    <property type="entry name" value="Zn peptidases"/>
    <property type="match status" value="1"/>
</dbReference>
<dbReference type="PANTHER" id="PTHR12283:SF6">
    <property type="entry name" value="GLUTAMINYL-PEPTIDE CYCLOTRANSFERASE-RELATED"/>
    <property type="match status" value="1"/>
</dbReference>
<dbReference type="EC" id="2.3.2.5" evidence="3"/>
<reference evidence="8" key="1">
    <citation type="submission" date="2022-06" db="EMBL/GenBank/DDBJ databases">
        <authorList>
            <person name="Berger JAMES D."/>
            <person name="Berger JAMES D."/>
        </authorList>
    </citation>
    <scope>NUCLEOTIDE SEQUENCE [LARGE SCALE GENOMIC DNA]</scope>
</reference>
<dbReference type="WBParaSite" id="TREG1_39350.3">
    <property type="protein sequence ID" value="TREG1_39350.3"/>
    <property type="gene ID" value="TREG1_39350"/>
</dbReference>
<evidence type="ECO:0000256" key="2">
    <source>
        <dbReference type="ARBA" id="ARBA00006014"/>
    </source>
</evidence>
<evidence type="ECO:0000313" key="10">
    <source>
        <dbReference type="WBParaSite" id="TREG1_39350.3"/>
    </source>
</evidence>
<keyword evidence="8" id="KW-1185">Reference proteome</keyword>
<dbReference type="GO" id="GO:0016603">
    <property type="term" value="F:glutaminyl-peptide cyclotransferase activity"/>
    <property type="evidence" value="ECO:0007669"/>
    <property type="project" value="UniProtKB-EC"/>
</dbReference>
<dbReference type="InterPro" id="IPR007484">
    <property type="entry name" value="Peptidase_M28"/>
</dbReference>
<dbReference type="InterPro" id="IPR037457">
    <property type="entry name" value="M28_QC"/>
</dbReference>
<evidence type="ECO:0000256" key="4">
    <source>
        <dbReference type="ARBA" id="ARBA00022679"/>
    </source>
</evidence>
<evidence type="ECO:0000259" key="7">
    <source>
        <dbReference type="Pfam" id="PF04389"/>
    </source>
</evidence>
<evidence type="ECO:0000313" key="8">
    <source>
        <dbReference type="Proteomes" id="UP000050795"/>
    </source>
</evidence>
<feature type="domain" description="Peptidase M28" evidence="7">
    <location>
        <begin position="106"/>
        <end position="322"/>
    </location>
</feature>
<dbReference type="Pfam" id="PF04389">
    <property type="entry name" value="Peptidase_M28"/>
    <property type="match status" value="1"/>
</dbReference>